<keyword evidence="2" id="KW-0408">Iron</keyword>
<sequence>MKVLNKSKLDNVFEKLSKDTDLYLPMQKGRQTGYFSYKTLNDDTDDIVLDILNVYLPPKNIVLPQTERMYSFKTEGTEVNINEVYEVREPKVIFGIRSCDVKSIEYLDEVFFTKGYTDNYYKARREETVIIANACYFPGKSCFCESMGVDPLKPDTADVIIHDTGQDGYVWEAKTEKGEEVTKSISEFLEDKNVELPKPTPLKRSVNYDGVAEKLKDMFDHPMWEKLSDPCQTCGICTYICPTCYCFDIQVKSWGEEGYRFRCWDSCMYGEYSMMAGGHNPREAAKERFRNRFLHKLQFYKERYGSSLCTGCGRCVVACPTGVSIIKIIDEVKEANAGE</sequence>
<evidence type="ECO:0000313" key="6">
    <source>
        <dbReference type="Proteomes" id="UP000426444"/>
    </source>
</evidence>
<dbReference type="PANTHER" id="PTHR40447:SF1">
    <property type="entry name" value="ANAEROBIC SULFITE REDUCTASE SUBUNIT A"/>
    <property type="match status" value="1"/>
</dbReference>
<dbReference type="KEGG" id="salq:SYNTR_0267"/>
<keyword evidence="6" id="KW-1185">Reference proteome</keyword>
<dbReference type="InterPro" id="IPR017896">
    <property type="entry name" value="4Fe4S_Fe-S-bd"/>
</dbReference>
<dbReference type="InterPro" id="IPR017900">
    <property type="entry name" value="4Fe4S_Fe_S_CS"/>
</dbReference>
<reference evidence="6" key="1">
    <citation type="journal article" date="2019" name="Microbiology">
        <title>Complete Genome Sequence of an Uncultured Bacterium of the Candidate Phylum Bipolaricaulota.</title>
        <authorList>
            <person name="Kadnikov V.V."/>
            <person name="Mardanov A.V."/>
            <person name="Beletsky A.V."/>
            <person name="Frank Y.A."/>
            <person name="Karnachuk O.V."/>
            <person name="Ravin N.V."/>
        </authorList>
    </citation>
    <scope>NUCLEOTIDE SEQUENCE [LARGE SCALE GENOMIC DNA]</scope>
</reference>
<protein>
    <submittedName>
        <fullName evidence="5">Heterodisulfide reductase, iron-sulfur binding subunit, putative</fullName>
    </submittedName>
</protein>
<feature type="domain" description="4Fe-4S ferredoxin-type" evidence="4">
    <location>
        <begin position="220"/>
        <end position="252"/>
    </location>
</feature>
<name>A0A6I6DCJ9_9FIRM</name>
<feature type="domain" description="4Fe-4S ferredoxin-type" evidence="4">
    <location>
        <begin position="300"/>
        <end position="331"/>
    </location>
</feature>
<dbReference type="Pfam" id="PF17179">
    <property type="entry name" value="Fer4_22"/>
    <property type="match status" value="1"/>
</dbReference>
<dbReference type="AlphaFoldDB" id="A0A6I6DCJ9"/>
<evidence type="ECO:0000313" key="5">
    <source>
        <dbReference type="EMBL" id="QGT98860.1"/>
    </source>
</evidence>
<keyword evidence="1" id="KW-0479">Metal-binding</keyword>
<organism evidence="5 6">
    <name type="scientific">Candidatus Syntrophocurvum alkaliphilum</name>
    <dbReference type="NCBI Taxonomy" id="2293317"/>
    <lineage>
        <taxon>Bacteria</taxon>
        <taxon>Bacillati</taxon>
        <taxon>Bacillota</taxon>
        <taxon>Clostridia</taxon>
        <taxon>Eubacteriales</taxon>
        <taxon>Syntrophomonadaceae</taxon>
        <taxon>Candidatus Syntrophocurvum</taxon>
    </lineage>
</organism>
<dbReference type="OrthoDB" id="9796486at2"/>
<evidence type="ECO:0000259" key="4">
    <source>
        <dbReference type="PROSITE" id="PS51379"/>
    </source>
</evidence>
<keyword evidence="3" id="KW-0411">Iron-sulfur</keyword>
<dbReference type="PROSITE" id="PS51379">
    <property type="entry name" value="4FE4S_FER_2"/>
    <property type="match status" value="2"/>
</dbReference>
<evidence type="ECO:0000256" key="3">
    <source>
        <dbReference type="ARBA" id="ARBA00023014"/>
    </source>
</evidence>
<dbReference type="SUPFAM" id="SSF46548">
    <property type="entry name" value="alpha-helical ferredoxin"/>
    <property type="match status" value="1"/>
</dbReference>
<proteinExistence type="predicted"/>
<evidence type="ECO:0000256" key="2">
    <source>
        <dbReference type="ARBA" id="ARBA00023004"/>
    </source>
</evidence>
<dbReference type="GO" id="GO:0051536">
    <property type="term" value="F:iron-sulfur cluster binding"/>
    <property type="evidence" value="ECO:0007669"/>
    <property type="project" value="UniProtKB-KW"/>
</dbReference>
<dbReference type="RefSeq" id="WP_156202811.1">
    <property type="nucleotide sequence ID" value="NZ_CP046457.1"/>
</dbReference>
<dbReference type="GO" id="GO:0046872">
    <property type="term" value="F:metal ion binding"/>
    <property type="evidence" value="ECO:0007669"/>
    <property type="project" value="UniProtKB-KW"/>
</dbReference>
<dbReference type="Proteomes" id="UP000426444">
    <property type="component" value="Chromosome"/>
</dbReference>
<accession>A0A6I6DCJ9</accession>
<evidence type="ECO:0000256" key="1">
    <source>
        <dbReference type="ARBA" id="ARBA00022723"/>
    </source>
</evidence>
<dbReference type="Gene3D" id="1.10.1060.10">
    <property type="entry name" value="Alpha-helical ferredoxin"/>
    <property type="match status" value="1"/>
</dbReference>
<dbReference type="EMBL" id="CP046457">
    <property type="protein sequence ID" value="QGT98860.1"/>
    <property type="molecule type" value="Genomic_DNA"/>
</dbReference>
<dbReference type="PROSITE" id="PS00198">
    <property type="entry name" value="4FE4S_FER_1"/>
    <property type="match status" value="1"/>
</dbReference>
<dbReference type="InterPro" id="IPR009051">
    <property type="entry name" value="Helical_ferredxn"/>
</dbReference>
<dbReference type="PANTHER" id="PTHR40447">
    <property type="entry name" value="ANAEROBIC SULFITE REDUCTASE SUBUNIT A"/>
    <property type="match status" value="1"/>
</dbReference>
<gene>
    <name evidence="5" type="ORF">SYNTR_0267</name>
</gene>